<dbReference type="EMBL" id="JACIEP010000002">
    <property type="protein sequence ID" value="MBB4034897.1"/>
    <property type="molecule type" value="Genomic_DNA"/>
</dbReference>
<proteinExistence type="predicted"/>
<evidence type="ECO:0000313" key="3">
    <source>
        <dbReference type="EMBL" id="MBB4034897.1"/>
    </source>
</evidence>
<keyword evidence="1" id="KW-0812">Transmembrane</keyword>
<dbReference type="PROSITE" id="PS51257">
    <property type="entry name" value="PROKAR_LIPOPROTEIN"/>
    <property type="match status" value="1"/>
</dbReference>
<gene>
    <name evidence="3" type="ORF">GGR21_000784</name>
</gene>
<evidence type="ECO:0000256" key="2">
    <source>
        <dbReference type="SAM" id="SignalP"/>
    </source>
</evidence>
<sequence length="178" mass="20024">MKNRDATRTIITCLCCMFIMYACVSCKTSQKVATESSVKEQKDIANDITSSEISSIDEAVQRSIEKLKSGKYGIIINRVEYDTDKPADTITGKPPIKSDTKTRISAQEDIREIDNTTTDRKETVSSELSDKTIDKSKVQTEDITKTERELSRIEVLAICLVAALFIVLAIYIIRKFKK</sequence>
<comment type="caution">
    <text evidence="3">The sequence shown here is derived from an EMBL/GenBank/DDBJ whole genome shotgun (WGS) entry which is preliminary data.</text>
</comment>
<keyword evidence="4" id="KW-1185">Reference proteome</keyword>
<feature type="chain" id="PRO_5033004847" evidence="2">
    <location>
        <begin position="25"/>
        <end position="178"/>
    </location>
</feature>
<protein>
    <submittedName>
        <fullName evidence="3">Uncharacterized protein</fullName>
    </submittedName>
</protein>
<keyword evidence="2" id="KW-0732">Signal</keyword>
<feature type="signal peptide" evidence="2">
    <location>
        <begin position="1"/>
        <end position="24"/>
    </location>
</feature>
<accession>A0A840CFY0</accession>
<dbReference type="AlphaFoldDB" id="A0A840CFY0"/>
<feature type="transmembrane region" description="Helical" evidence="1">
    <location>
        <begin position="155"/>
        <end position="173"/>
    </location>
</feature>
<name>A0A840CFY0_9BACT</name>
<reference evidence="3 4" key="1">
    <citation type="submission" date="2020-08" db="EMBL/GenBank/DDBJ databases">
        <title>Genomic Encyclopedia of Type Strains, Phase IV (KMG-IV): sequencing the most valuable type-strain genomes for metagenomic binning, comparative biology and taxonomic classification.</title>
        <authorList>
            <person name="Goeker M."/>
        </authorList>
    </citation>
    <scope>NUCLEOTIDE SEQUENCE [LARGE SCALE GENOMIC DNA]</scope>
    <source>
        <strain evidence="3 4">DSM 104969</strain>
    </source>
</reference>
<organism evidence="3 4">
    <name type="scientific">Dysgonomonas hofstadii</name>
    <dbReference type="NCBI Taxonomy" id="637886"/>
    <lineage>
        <taxon>Bacteria</taxon>
        <taxon>Pseudomonadati</taxon>
        <taxon>Bacteroidota</taxon>
        <taxon>Bacteroidia</taxon>
        <taxon>Bacteroidales</taxon>
        <taxon>Dysgonomonadaceae</taxon>
        <taxon>Dysgonomonas</taxon>
    </lineage>
</organism>
<dbReference type="Proteomes" id="UP000555103">
    <property type="component" value="Unassembled WGS sequence"/>
</dbReference>
<evidence type="ECO:0000313" key="4">
    <source>
        <dbReference type="Proteomes" id="UP000555103"/>
    </source>
</evidence>
<keyword evidence="1" id="KW-1133">Transmembrane helix</keyword>
<evidence type="ECO:0000256" key="1">
    <source>
        <dbReference type="SAM" id="Phobius"/>
    </source>
</evidence>
<dbReference type="RefSeq" id="WP_183305833.1">
    <property type="nucleotide sequence ID" value="NZ_JACIEP010000002.1"/>
</dbReference>
<keyword evidence="1" id="KW-0472">Membrane</keyword>